<evidence type="ECO:0000256" key="4">
    <source>
        <dbReference type="ARBA" id="ARBA00022827"/>
    </source>
</evidence>
<evidence type="ECO:0000259" key="6">
    <source>
        <dbReference type="Pfam" id="PF00441"/>
    </source>
</evidence>
<dbReference type="InterPro" id="IPR046373">
    <property type="entry name" value="Acyl-CoA_Oxase/DH_mid-dom_sf"/>
</dbReference>
<name>A0ABW1GWG4_9ACTN</name>
<evidence type="ECO:0000256" key="5">
    <source>
        <dbReference type="RuleBase" id="RU362125"/>
    </source>
</evidence>
<comment type="cofactor">
    <cofactor evidence="1 5">
        <name>FAD</name>
        <dbReference type="ChEBI" id="CHEBI:57692"/>
    </cofactor>
</comment>
<dbReference type="Pfam" id="PF02770">
    <property type="entry name" value="Acyl-CoA_dh_M"/>
    <property type="match status" value="1"/>
</dbReference>
<evidence type="ECO:0000259" key="7">
    <source>
        <dbReference type="Pfam" id="PF02770"/>
    </source>
</evidence>
<dbReference type="Proteomes" id="UP001596200">
    <property type="component" value="Unassembled WGS sequence"/>
</dbReference>
<dbReference type="PANTHER" id="PTHR43884:SF19">
    <property type="entry name" value="ACYL-COA DEHYDROGENASE FADE4-RELATED"/>
    <property type="match status" value="1"/>
</dbReference>
<proteinExistence type="inferred from homology"/>
<feature type="domain" description="Acyl-CoA dehydrogenase/oxidase C-terminal" evidence="6">
    <location>
        <begin position="233"/>
        <end position="382"/>
    </location>
</feature>
<dbReference type="InterPro" id="IPR037069">
    <property type="entry name" value="AcylCoA_DH/ox_N_sf"/>
</dbReference>
<dbReference type="InterPro" id="IPR036250">
    <property type="entry name" value="AcylCo_DH-like_C"/>
</dbReference>
<keyword evidence="3 5" id="KW-0285">Flavoprotein</keyword>
<evidence type="ECO:0000256" key="1">
    <source>
        <dbReference type="ARBA" id="ARBA00001974"/>
    </source>
</evidence>
<dbReference type="Gene3D" id="1.20.140.10">
    <property type="entry name" value="Butyryl-CoA Dehydrogenase, subunit A, domain 3"/>
    <property type="match status" value="1"/>
</dbReference>
<feature type="domain" description="Acyl-CoA oxidase/dehydrogenase middle" evidence="7">
    <location>
        <begin position="121"/>
        <end position="219"/>
    </location>
</feature>
<sequence>MSAHRAAAGLERFLGDPRERASHVSFHAQVRSDEREELAVPAVDALREWGFPDFLVPREVGGRLRSIDELLQLWRVLARRDLALTVGYGATLLGALPVWHWGDGRQRSRVAELIGAGGFGSFGLSERDHGSDLLASELVAEPAGDGEGYLLSGTKWPIGNATRGRFATLFARTGSGPRGFSMLLLDKENSATGRWRCEPRVPTMGLRGGDLSGLTFDRCPFPEQALVGRQGLGLEEVLKTLQITRTLITSLSLGAADTALRVALGHARDRRLYGRSVYAIPVIRDQLISAYLDILIAECVAMPTARAVSLAPERLSLWSAIAKYAVPVLTDEIIAAMSAVLGARHFLRDDVADGVFQKLMRDHSIVSVFEGTTHVNLHVVAGQLPSLLRDDVPRDGGGVSMAGLFSRSGRAPDWNPRASRLQLTNRGVDEITQSWAEAVATVGKLCAEGASGPTGPLAAELTDVLGALDTLWSRQRTDVQEVLAEEGSLHSGVRGFELARRHCLLHAAACCVHTWLANRQERGTFLGDGTWLLLCLRRILGRLDPAALRGESPHASVVEREMLRCLMENELFSLTPFALGGSR</sequence>
<comment type="caution">
    <text evidence="8">The sequence shown here is derived from an EMBL/GenBank/DDBJ whole genome shotgun (WGS) entry which is preliminary data.</text>
</comment>
<dbReference type="PANTHER" id="PTHR43884">
    <property type="entry name" value="ACYL-COA DEHYDROGENASE"/>
    <property type="match status" value="1"/>
</dbReference>
<dbReference type="Gene3D" id="2.40.110.10">
    <property type="entry name" value="Butyryl-CoA Dehydrogenase, subunit A, domain 2"/>
    <property type="match status" value="1"/>
</dbReference>
<evidence type="ECO:0000313" key="9">
    <source>
        <dbReference type="Proteomes" id="UP001596200"/>
    </source>
</evidence>
<keyword evidence="4 5" id="KW-0274">FAD</keyword>
<dbReference type="RefSeq" id="WP_344516920.1">
    <property type="nucleotide sequence ID" value="NZ_BAAATU010000049.1"/>
</dbReference>
<accession>A0ABW1GWG4</accession>
<dbReference type="CDD" id="cd00567">
    <property type="entry name" value="ACAD"/>
    <property type="match status" value="1"/>
</dbReference>
<dbReference type="Gene3D" id="1.10.540.10">
    <property type="entry name" value="Acyl-CoA dehydrogenase/oxidase, N-terminal domain"/>
    <property type="match status" value="1"/>
</dbReference>
<dbReference type="InterPro" id="IPR009100">
    <property type="entry name" value="AcylCoA_DH/oxidase_NM_dom_sf"/>
</dbReference>
<keyword evidence="5" id="KW-0560">Oxidoreductase</keyword>
<dbReference type="InterPro" id="IPR009075">
    <property type="entry name" value="AcylCo_DH/oxidase_C"/>
</dbReference>
<evidence type="ECO:0000256" key="2">
    <source>
        <dbReference type="ARBA" id="ARBA00009347"/>
    </source>
</evidence>
<gene>
    <name evidence="8" type="ORF">ACFP1B_37465</name>
</gene>
<dbReference type="InterPro" id="IPR006091">
    <property type="entry name" value="Acyl-CoA_Oxase/DH_mid-dom"/>
</dbReference>
<protein>
    <submittedName>
        <fullName evidence="8">Acyl-CoA dehydrogenase</fullName>
    </submittedName>
</protein>
<organism evidence="8 9">
    <name type="scientific">Streptomyces pulveraceus</name>
    <dbReference type="NCBI Taxonomy" id="68258"/>
    <lineage>
        <taxon>Bacteria</taxon>
        <taxon>Bacillati</taxon>
        <taxon>Actinomycetota</taxon>
        <taxon>Actinomycetes</taxon>
        <taxon>Kitasatosporales</taxon>
        <taxon>Streptomycetaceae</taxon>
        <taxon>Streptomyces</taxon>
    </lineage>
</organism>
<reference evidence="9" key="1">
    <citation type="journal article" date="2019" name="Int. J. Syst. Evol. Microbiol.">
        <title>The Global Catalogue of Microorganisms (GCM) 10K type strain sequencing project: providing services to taxonomists for standard genome sequencing and annotation.</title>
        <authorList>
            <consortium name="The Broad Institute Genomics Platform"/>
            <consortium name="The Broad Institute Genome Sequencing Center for Infectious Disease"/>
            <person name="Wu L."/>
            <person name="Ma J."/>
        </authorList>
    </citation>
    <scope>NUCLEOTIDE SEQUENCE [LARGE SCALE GENOMIC DNA]</scope>
    <source>
        <strain evidence="9">JCM 4147</strain>
    </source>
</reference>
<dbReference type="EMBL" id="JBHSPU010000061">
    <property type="protein sequence ID" value="MFC5919085.1"/>
    <property type="molecule type" value="Genomic_DNA"/>
</dbReference>
<evidence type="ECO:0000313" key="8">
    <source>
        <dbReference type="EMBL" id="MFC5919085.1"/>
    </source>
</evidence>
<dbReference type="SUPFAM" id="SSF56645">
    <property type="entry name" value="Acyl-CoA dehydrogenase NM domain-like"/>
    <property type="match status" value="1"/>
</dbReference>
<evidence type="ECO:0000256" key="3">
    <source>
        <dbReference type="ARBA" id="ARBA00022630"/>
    </source>
</evidence>
<comment type="similarity">
    <text evidence="2 5">Belongs to the acyl-CoA dehydrogenase family.</text>
</comment>
<dbReference type="Pfam" id="PF00441">
    <property type="entry name" value="Acyl-CoA_dh_1"/>
    <property type="match status" value="1"/>
</dbReference>
<keyword evidence="9" id="KW-1185">Reference proteome</keyword>
<dbReference type="SUPFAM" id="SSF47203">
    <property type="entry name" value="Acyl-CoA dehydrogenase C-terminal domain-like"/>
    <property type="match status" value="1"/>
</dbReference>